<protein>
    <submittedName>
        <fullName evidence="2">Recombinase family protein</fullName>
    </submittedName>
</protein>
<organism evidence="2 3">
    <name type="scientific">Amycolatopsis rhabdoformis</name>
    <dbReference type="NCBI Taxonomy" id="1448059"/>
    <lineage>
        <taxon>Bacteria</taxon>
        <taxon>Bacillati</taxon>
        <taxon>Actinomycetota</taxon>
        <taxon>Actinomycetes</taxon>
        <taxon>Pseudonocardiales</taxon>
        <taxon>Pseudonocardiaceae</taxon>
        <taxon>Amycolatopsis</taxon>
    </lineage>
</organism>
<gene>
    <name evidence="2" type="ORF">VSH64_45535</name>
</gene>
<dbReference type="EMBL" id="CP142149">
    <property type="protein sequence ID" value="WSE29981.1"/>
    <property type="molecule type" value="Genomic_DNA"/>
</dbReference>
<dbReference type="InterPro" id="IPR006119">
    <property type="entry name" value="Resolv_N"/>
</dbReference>
<name>A0ABZ1I8G0_9PSEU</name>
<feature type="domain" description="Resolvase/invertase-type recombinase catalytic" evidence="1">
    <location>
        <begin position="1"/>
        <end position="47"/>
    </location>
</feature>
<evidence type="ECO:0000313" key="2">
    <source>
        <dbReference type="EMBL" id="WSE29981.1"/>
    </source>
</evidence>
<accession>A0ABZ1I8G0</accession>
<evidence type="ECO:0000313" key="3">
    <source>
        <dbReference type="Proteomes" id="UP001330812"/>
    </source>
</evidence>
<evidence type="ECO:0000259" key="1">
    <source>
        <dbReference type="Pfam" id="PF00239"/>
    </source>
</evidence>
<keyword evidence="3" id="KW-1185">Reference proteome</keyword>
<proteinExistence type="predicted"/>
<dbReference type="Proteomes" id="UP001330812">
    <property type="component" value="Chromosome"/>
</dbReference>
<sequence>MIIVCQLSRMARNRCDDAIVIADLLKRGVTLVSATEAIDDTPVGQLMPGNLYFFCRGRQKGVCQAPHVNVALVEDAVERAVLDGQQKSVRLLRQQITTKLKELDTKEENLIDLAADGTMARPR</sequence>
<dbReference type="Pfam" id="PF00239">
    <property type="entry name" value="Resolvase"/>
    <property type="match status" value="1"/>
</dbReference>
<dbReference type="InterPro" id="IPR036162">
    <property type="entry name" value="Resolvase-like_N_sf"/>
</dbReference>
<dbReference type="Gene3D" id="3.40.50.1390">
    <property type="entry name" value="Resolvase, N-terminal catalytic domain"/>
    <property type="match status" value="1"/>
</dbReference>
<dbReference type="SUPFAM" id="SSF53041">
    <property type="entry name" value="Resolvase-like"/>
    <property type="match status" value="1"/>
</dbReference>
<reference evidence="2 3" key="1">
    <citation type="journal article" date="2015" name="Int. J. Syst. Evol. Microbiol.">
        <title>Amycolatopsis rhabdoformis sp. nov., an actinomycete isolated from a tropical forest soil.</title>
        <authorList>
            <person name="Souza W.R."/>
            <person name="Silva R.E."/>
            <person name="Goodfellow M."/>
            <person name="Busarakam K."/>
            <person name="Figueiro F.S."/>
            <person name="Ferreira D."/>
            <person name="Rodrigues-Filho E."/>
            <person name="Moraes L.A.B."/>
            <person name="Zucchi T.D."/>
        </authorList>
    </citation>
    <scope>NUCLEOTIDE SEQUENCE [LARGE SCALE GENOMIC DNA]</scope>
    <source>
        <strain evidence="2 3">NCIMB 14900</strain>
    </source>
</reference>